<proteinExistence type="predicted"/>
<dbReference type="PANTHER" id="PTHR23246:SF13">
    <property type="entry name" value="GH12359P"/>
    <property type="match status" value="1"/>
</dbReference>
<name>A0A6J8F504_LEIDO</name>
<evidence type="ECO:0000313" key="2">
    <source>
        <dbReference type="EMBL" id="CAC5428117.1"/>
    </source>
</evidence>
<feature type="region of interest" description="Disordered" evidence="1">
    <location>
        <begin position="349"/>
        <end position="368"/>
    </location>
</feature>
<feature type="region of interest" description="Disordered" evidence="1">
    <location>
        <begin position="459"/>
        <end position="494"/>
    </location>
</feature>
<feature type="compositionally biased region" description="Basic and acidic residues" evidence="1">
    <location>
        <begin position="1"/>
        <end position="20"/>
    </location>
</feature>
<organism evidence="2 3">
    <name type="scientific">Leishmania donovani</name>
    <dbReference type="NCBI Taxonomy" id="5661"/>
    <lineage>
        <taxon>Eukaryota</taxon>
        <taxon>Discoba</taxon>
        <taxon>Euglenozoa</taxon>
        <taxon>Kinetoplastea</taxon>
        <taxon>Metakinetoplastina</taxon>
        <taxon>Trypanosomatida</taxon>
        <taxon>Trypanosomatidae</taxon>
        <taxon>Leishmaniinae</taxon>
        <taxon>Leishmania</taxon>
    </lineage>
</organism>
<dbReference type="EMBL" id="LR812631">
    <property type="protein sequence ID" value="CAC5428117.1"/>
    <property type="molecule type" value="Genomic_DNA"/>
</dbReference>
<feature type="compositionally biased region" description="Basic residues" evidence="1">
    <location>
        <begin position="81"/>
        <end position="98"/>
    </location>
</feature>
<feature type="region of interest" description="Disordered" evidence="1">
    <location>
        <begin position="1"/>
        <end position="192"/>
    </location>
</feature>
<dbReference type="VEuPathDB" id="TriTrypDB:LdCL_110006400"/>
<feature type="compositionally biased region" description="Polar residues" evidence="1">
    <location>
        <begin position="549"/>
        <end position="561"/>
    </location>
</feature>
<feature type="compositionally biased region" description="Low complexity" evidence="1">
    <location>
        <begin position="99"/>
        <end position="143"/>
    </location>
</feature>
<dbReference type="VEuPathDB" id="TriTrypDB:LDHU3_11.0170"/>
<feature type="region of interest" description="Disordered" evidence="1">
    <location>
        <begin position="402"/>
        <end position="438"/>
    </location>
</feature>
<feature type="compositionally biased region" description="Basic residues" evidence="1">
    <location>
        <begin position="180"/>
        <end position="190"/>
    </location>
</feature>
<dbReference type="AlphaFoldDB" id="A0A6J8F504"/>
<reference evidence="2" key="1">
    <citation type="submission" date="2020-06" db="EMBL/GenBank/DDBJ databases">
        <authorList>
            <person name="Camacho E."/>
            <person name="Gonzalez-de la Fuente S."/>
            <person name="Rastrojo A."/>
            <person name="Peiro-Pastor R."/>
            <person name="Solana JC."/>
            <person name="Tabera L."/>
            <person name="Gamarro F."/>
            <person name="Carrasco-Ramiro F."/>
            <person name="Requena JM."/>
            <person name="Aguado B."/>
        </authorList>
    </citation>
    <scope>NUCLEOTIDE SEQUENCE</scope>
</reference>
<sequence length="880" mass="93688">MDLDDIDRWRAGGSNRDHYRSRYAPQYCRKWNDAYQSTYDPPPPRRYFNDDPPSPKLPPRRSAPPPPPPPPPPHRSESQNAKRKHKHHSKPRRKRRARSASFTSSDATSTVTSRASSTSSADSTTSSTTTSSSSSSSSGSYEPSDSERGSATTSSTSSTSASSKSTCGNSSTSSHERRAQPHKMQKHLQRHANALSRVAAKPIIAAQDEEIAAAAACRAILSKEAQLKEQELRLLQQKRNFAAEVQRRSSQPHRFVAEDDAIRQMQRLVDLTDTTPALEEFLRRTSKAPPASGASTDAGALTYLRSCEGTLSRNGVAPLLSRIVAPPPTPATTAAANVRCEERLVIVGDEPPVPTSQPSGSPEMAPSATTPLIAASAPTASERVELRGTSAEVDSLLEHSLPVEGHLLTRSPPPTPTDRARAPAPSERVPAQSLTVDARKTENQVFAAGAPAEGAVTAANGEQKQGGSVAPAKEKAAEAAEPAASRPLKGGRVTCNELVQRRRIKVKVRRRRSRSHVPAHQSETDDDAALEGDPSPNEKRQDRVVSPPAGNSQPAQRQQSIGAPLQLLPPPPSPASHVVAERQLIFSDPVQQYSQGGTKKQPWAVANWPCNAPPRRSTQKGKDGPPALWYASNSPVPLSHREFKSLLCSEYVSPEMTTVLAPGAADATIAGVDADKQLSAAPTGTKAGRDAYVPYGGGAAHVATPSRATGAGERGAQRNSRHRSVRIQDVNEDSGLPFDVESAHREGDSPARIPAKLSAPPPVALRGDEDELVVEFPPPPHMMASDMPPPGDVGSDGEDSCCGCGGSGCSCCSAPCAGFCSCWSAMFSCLFPCCCGRKAKVAQSTEPQRRLAFQRPDPASAPPILPLQMQTTPATTNVQP</sequence>
<dbReference type="VEuPathDB" id="TriTrypDB:LdBPK_110150.1"/>
<feature type="compositionally biased region" description="Basic residues" evidence="1">
    <location>
        <begin position="506"/>
        <end position="517"/>
    </location>
</feature>
<feature type="region of interest" description="Disordered" evidence="1">
    <location>
        <begin position="703"/>
        <end position="764"/>
    </location>
</feature>
<feature type="compositionally biased region" description="Polar residues" evidence="1">
    <location>
        <begin position="868"/>
        <end position="880"/>
    </location>
</feature>
<feature type="region of interest" description="Disordered" evidence="1">
    <location>
        <begin position="847"/>
        <end position="880"/>
    </location>
</feature>
<dbReference type="Proteomes" id="UP000601710">
    <property type="component" value="Chromosome 11"/>
</dbReference>
<feature type="compositionally biased region" description="Low complexity" evidence="1">
    <location>
        <begin position="150"/>
        <end position="173"/>
    </location>
</feature>
<dbReference type="InterPro" id="IPR053095">
    <property type="entry name" value="Actin-binding/GATA_Znf"/>
</dbReference>
<evidence type="ECO:0000256" key="1">
    <source>
        <dbReference type="SAM" id="MobiDB-lite"/>
    </source>
</evidence>
<protein>
    <submittedName>
        <fullName evidence="2">Hypothetical_protein_conserved</fullName>
    </submittedName>
</protein>
<gene>
    <name evidence="2" type="ORF">LDHU3_11.0170</name>
</gene>
<feature type="region of interest" description="Disordered" evidence="1">
    <location>
        <begin position="506"/>
        <end position="576"/>
    </location>
</feature>
<feature type="region of interest" description="Disordered" evidence="1">
    <location>
        <begin position="592"/>
        <end position="627"/>
    </location>
</feature>
<evidence type="ECO:0000313" key="3">
    <source>
        <dbReference type="Proteomes" id="UP000601710"/>
    </source>
</evidence>
<feature type="compositionally biased region" description="Pro residues" evidence="1">
    <location>
        <begin position="52"/>
        <end position="73"/>
    </location>
</feature>
<dbReference type="PANTHER" id="PTHR23246">
    <property type="entry name" value="NEW-GLUE PROTEIN"/>
    <property type="match status" value="1"/>
</dbReference>
<accession>A0A6J8F504</accession>